<dbReference type="Pfam" id="PF01593">
    <property type="entry name" value="Amino_oxidase"/>
    <property type="match status" value="1"/>
</dbReference>
<sequence>MHRCDGQQPVFLHQVSVARNRIRVSLAPPTLIKRAWALFLSRTCGGACVSYPEVIVVGAGLAGLACARALVASRVKVLLLEGSDAPGGRVRTDVHEGFLLDRGFQVYLSAYPEGRRTLDLEALSLRRFVPGAKVWRGGRLHTVVDPLRRPVEALGHLFAPVGTFGDKLRILELRQLALSGEVEDVWQRPSRTTRRYLDELGFTEALRESFLRPFFAGIFLERELTTSSRFLEFVFRMFSSGYAAVPESGMGAIPEQLSARLPPGLLRMRAPVADVWGHRVRLADGELIAAKAVVVATDPASAVGLLPGMVPPVMNRVTCLYFAAPEPPVEGPWLLLNGEGRGRVNNVAVMSEVSPAYAPRGQALVSVSVVGATPDLDTLQAEVLAELTDWFGPAVSAWRHLRTYAIPLALPAQPPEVLEPPRRPVRLSPGLFVCGDHRDNASIDGALVSGRRAAEAVLRELERE</sequence>
<dbReference type="InterPro" id="IPR002937">
    <property type="entry name" value="Amino_oxidase"/>
</dbReference>
<dbReference type="SUPFAM" id="SSF51905">
    <property type="entry name" value="FAD/NAD(P)-binding domain"/>
    <property type="match status" value="1"/>
</dbReference>
<dbReference type="InterPro" id="IPR036188">
    <property type="entry name" value="FAD/NAD-bd_sf"/>
</dbReference>
<evidence type="ECO:0000313" key="2">
    <source>
        <dbReference type="EMBL" id="QDE72666.1"/>
    </source>
</evidence>
<name>A0AAE6KWS4_MYXXA</name>
<feature type="domain" description="Amine oxidase" evidence="1">
    <location>
        <begin position="61"/>
        <end position="458"/>
    </location>
</feature>
<evidence type="ECO:0000313" key="3">
    <source>
        <dbReference type="Proteomes" id="UP000320179"/>
    </source>
</evidence>
<protein>
    <submittedName>
        <fullName evidence="2">Amine oxidase</fullName>
    </submittedName>
</protein>
<gene>
    <name evidence="2" type="ORF">BHS09_30320</name>
</gene>
<evidence type="ECO:0000259" key="1">
    <source>
        <dbReference type="Pfam" id="PF01593"/>
    </source>
</evidence>
<dbReference type="AlphaFoldDB" id="A0AAE6KWS4"/>
<dbReference type="Proteomes" id="UP000320179">
    <property type="component" value="Chromosome"/>
</dbReference>
<dbReference type="GO" id="GO:0016491">
    <property type="term" value="F:oxidoreductase activity"/>
    <property type="evidence" value="ECO:0007669"/>
    <property type="project" value="InterPro"/>
</dbReference>
<proteinExistence type="predicted"/>
<organism evidence="2 3">
    <name type="scientific">Myxococcus xanthus</name>
    <dbReference type="NCBI Taxonomy" id="34"/>
    <lineage>
        <taxon>Bacteria</taxon>
        <taxon>Pseudomonadati</taxon>
        <taxon>Myxococcota</taxon>
        <taxon>Myxococcia</taxon>
        <taxon>Myxococcales</taxon>
        <taxon>Cystobacterineae</taxon>
        <taxon>Myxococcaceae</taxon>
        <taxon>Myxococcus</taxon>
    </lineage>
</organism>
<dbReference type="EMBL" id="CP017174">
    <property type="protein sequence ID" value="QDE72666.1"/>
    <property type="molecule type" value="Genomic_DNA"/>
</dbReference>
<dbReference type="PANTHER" id="PTHR42841">
    <property type="entry name" value="AMINE OXIDASE"/>
    <property type="match status" value="1"/>
</dbReference>
<accession>A0AAE6KWS4</accession>
<reference evidence="2 3" key="1">
    <citation type="journal article" date="2019" name="Science">
        <title>Social genes are selection hotspots in kin groups of a soil microbe.</title>
        <authorList>
            <person name="Wielgoss S."/>
            <person name="Wolfensberger R."/>
            <person name="Sun L."/>
            <person name="Fiegna F."/>
            <person name="Velicer G.J."/>
        </authorList>
    </citation>
    <scope>NUCLEOTIDE SEQUENCE [LARGE SCALE GENOMIC DNA]</scope>
    <source>
        <strain evidence="2 3">MC3.5.9c15</strain>
    </source>
</reference>
<dbReference type="Gene3D" id="3.50.50.60">
    <property type="entry name" value="FAD/NAD(P)-binding domain"/>
    <property type="match status" value="1"/>
</dbReference>